<dbReference type="AlphaFoldDB" id="A0A923HUH6"/>
<dbReference type="Pfam" id="PF09860">
    <property type="entry name" value="DUF2087"/>
    <property type="match status" value="1"/>
</dbReference>
<evidence type="ECO:0000313" key="2">
    <source>
        <dbReference type="EMBL" id="MBC3887942.1"/>
    </source>
</evidence>
<name>A0A923HUH6_9FIRM</name>
<gene>
    <name evidence="2" type="ORF">GH810_06420</name>
</gene>
<dbReference type="InterPro" id="IPR018656">
    <property type="entry name" value="DUF2087"/>
</dbReference>
<dbReference type="EMBL" id="WJBD01000006">
    <property type="protein sequence ID" value="MBC3887942.1"/>
    <property type="molecule type" value="Genomic_DNA"/>
</dbReference>
<proteinExistence type="predicted"/>
<dbReference type="OrthoDB" id="9789954at2"/>
<reference evidence="2" key="1">
    <citation type="submission" date="2019-10" db="EMBL/GenBank/DDBJ databases">
        <authorList>
            <person name="Ross D.E."/>
            <person name="Gulliver D."/>
        </authorList>
    </citation>
    <scope>NUCLEOTIDE SEQUENCE</scope>
    <source>
        <strain evidence="2">DER-2019</strain>
    </source>
</reference>
<comment type="caution">
    <text evidence="2">The sequence shown here is derived from an EMBL/GenBank/DDBJ whole genome shotgun (WGS) entry which is preliminary data.</text>
</comment>
<accession>A0A923HUH6</accession>
<reference evidence="2" key="2">
    <citation type="submission" date="2020-10" db="EMBL/GenBank/DDBJ databases">
        <title>Comparative genomics of the Acetobacterium genus.</title>
        <authorList>
            <person name="Marshall C."/>
            <person name="May H."/>
            <person name="Norman S."/>
        </authorList>
    </citation>
    <scope>NUCLEOTIDE SEQUENCE</scope>
    <source>
        <strain evidence="2">DER-2019</strain>
    </source>
</reference>
<protein>
    <submittedName>
        <fullName evidence="2">DUF2087 domain-containing protein</fullName>
    </submittedName>
</protein>
<evidence type="ECO:0000259" key="1">
    <source>
        <dbReference type="Pfam" id="PF09860"/>
    </source>
</evidence>
<evidence type="ECO:0000313" key="3">
    <source>
        <dbReference type="Proteomes" id="UP000616595"/>
    </source>
</evidence>
<sequence>MQKIKPFLNEEGKIKQIPSKQSKQLLVYEYLAEKFDDDQEYSEKSVNQLIDAWHTFGDCILLRRGLIETGFLCRLSDGSKYWKNKEKDQIQ</sequence>
<dbReference type="Proteomes" id="UP000616595">
    <property type="component" value="Unassembled WGS sequence"/>
</dbReference>
<organism evidence="2 3">
    <name type="scientific">Acetobacterium paludosum</name>
    <dbReference type="NCBI Taxonomy" id="52693"/>
    <lineage>
        <taxon>Bacteria</taxon>
        <taxon>Bacillati</taxon>
        <taxon>Bacillota</taxon>
        <taxon>Clostridia</taxon>
        <taxon>Eubacteriales</taxon>
        <taxon>Eubacteriaceae</taxon>
        <taxon>Acetobacterium</taxon>
    </lineage>
</organism>
<keyword evidence="3" id="KW-1185">Reference proteome</keyword>
<feature type="domain" description="DUF2087" evidence="1">
    <location>
        <begin position="13"/>
        <end position="82"/>
    </location>
</feature>